<dbReference type="Gene3D" id="2.40.40.10">
    <property type="entry name" value="RlpA-like domain"/>
    <property type="match status" value="1"/>
</dbReference>
<protein>
    <submittedName>
        <fullName evidence="4">Cell wall-binding protein yocH</fullName>
    </submittedName>
</protein>
<dbReference type="InterPro" id="IPR036908">
    <property type="entry name" value="RlpA-like_sf"/>
</dbReference>
<feature type="domain" description="DUF348" evidence="2">
    <location>
        <begin position="45"/>
        <end position="78"/>
    </location>
</feature>
<dbReference type="STRING" id="187979.ERS852385_01653"/>
<dbReference type="GO" id="GO:0019867">
    <property type="term" value="C:outer membrane"/>
    <property type="evidence" value="ECO:0007669"/>
    <property type="project" value="InterPro"/>
</dbReference>
<feature type="domain" description="3D" evidence="3">
    <location>
        <begin position="212"/>
        <end position="269"/>
    </location>
</feature>
<evidence type="ECO:0000259" key="3">
    <source>
        <dbReference type="Pfam" id="PF06725"/>
    </source>
</evidence>
<evidence type="ECO:0000259" key="2">
    <source>
        <dbReference type="Pfam" id="PF03990"/>
    </source>
</evidence>
<dbReference type="InterPro" id="IPR010611">
    <property type="entry name" value="3D_dom"/>
</dbReference>
<proteinExistence type="predicted"/>
<dbReference type="Pfam" id="PF06725">
    <property type="entry name" value="3D"/>
    <property type="match status" value="1"/>
</dbReference>
<dbReference type="OrthoDB" id="9798935at2"/>
<dbReference type="InterPro" id="IPR051933">
    <property type="entry name" value="Resuscitation_pf_RpfB"/>
</dbReference>
<accession>A0A174APU4</accession>
<evidence type="ECO:0000256" key="1">
    <source>
        <dbReference type="ARBA" id="ARBA00022729"/>
    </source>
</evidence>
<dbReference type="Proteomes" id="UP000095546">
    <property type="component" value="Unassembled WGS sequence"/>
</dbReference>
<dbReference type="EMBL" id="CYYU01000012">
    <property type="protein sequence ID" value="CUN90514.1"/>
    <property type="molecule type" value="Genomic_DNA"/>
</dbReference>
<dbReference type="Pfam" id="PF03990">
    <property type="entry name" value="DUF348"/>
    <property type="match status" value="2"/>
</dbReference>
<dbReference type="PANTHER" id="PTHR39160">
    <property type="entry name" value="CELL WALL-BINDING PROTEIN YOCH"/>
    <property type="match status" value="1"/>
</dbReference>
<reference evidence="4 5" key="1">
    <citation type="submission" date="2015-09" db="EMBL/GenBank/DDBJ databases">
        <authorList>
            <consortium name="Pathogen Informatics"/>
        </authorList>
    </citation>
    <scope>NUCLEOTIDE SEQUENCE [LARGE SCALE GENOMIC DNA]</scope>
    <source>
        <strain evidence="4 5">2789STDY5608828</strain>
    </source>
</reference>
<keyword evidence="5" id="KW-1185">Reference proteome</keyword>
<dbReference type="eggNOG" id="COG3584">
    <property type="taxonomic scope" value="Bacteria"/>
</dbReference>
<dbReference type="CDD" id="cd22786">
    <property type="entry name" value="DPBB_YuiC-like"/>
    <property type="match status" value="1"/>
</dbReference>
<keyword evidence="1" id="KW-0732">Signal</keyword>
<dbReference type="GeneID" id="83709912"/>
<dbReference type="RefSeq" id="WP_036374180.1">
    <property type="nucleotide sequence ID" value="NZ_CAJJRU010000001.1"/>
</dbReference>
<organism evidence="4 5">
    <name type="scientific">Mitsuokella jalaludinii</name>
    <dbReference type="NCBI Taxonomy" id="187979"/>
    <lineage>
        <taxon>Bacteria</taxon>
        <taxon>Bacillati</taxon>
        <taxon>Bacillota</taxon>
        <taxon>Negativicutes</taxon>
        <taxon>Selenomonadales</taxon>
        <taxon>Selenomonadaceae</taxon>
        <taxon>Mitsuokella</taxon>
    </lineage>
</organism>
<dbReference type="InterPro" id="IPR007137">
    <property type="entry name" value="DUF348"/>
</dbReference>
<dbReference type="SUPFAM" id="SSF50685">
    <property type="entry name" value="Barwin-like endoglucanases"/>
    <property type="match status" value="1"/>
</dbReference>
<evidence type="ECO:0000313" key="5">
    <source>
        <dbReference type="Proteomes" id="UP000095546"/>
    </source>
</evidence>
<dbReference type="AlphaFoldDB" id="A0A174APU4"/>
<dbReference type="GO" id="GO:0004553">
    <property type="term" value="F:hydrolase activity, hydrolyzing O-glycosyl compounds"/>
    <property type="evidence" value="ECO:0007669"/>
    <property type="project" value="InterPro"/>
</dbReference>
<dbReference type="GO" id="GO:0009254">
    <property type="term" value="P:peptidoglycan turnover"/>
    <property type="evidence" value="ECO:0007669"/>
    <property type="project" value="InterPro"/>
</dbReference>
<evidence type="ECO:0000313" key="4">
    <source>
        <dbReference type="EMBL" id="CUN90514.1"/>
    </source>
</evidence>
<gene>
    <name evidence="4" type="primary">yocH_2</name>
    <name evidence="4" type="ORF">ERS852385_01653</name>
</gene>
<name>A0A174APU4_9FIRM</name>
<sequence>MSIRRLISLHNKAEKKVLVCMTLVIMLMMTSGFTRAGAPDNAHQVQIHVDGHTIELSTIHRNPEAILERAGVKLSAKDSYQLQKLDDRSTDITIYRAVPVTIDYQGQKKEVLTSTQTVKDALVEQGYNPDDVTASPGMDTKIHSNMDISVVDNAAALEIAEPEPAREQVETSYGMAPYSAVYTMEATAYLPWDGGGEGITASGLPAQYGIAAVDTDVIPLGTRLYIPGYGEAIAADTGGAIVGDRIDLCMEDYGQAMDFGRRYVTVYVLD</sequence>
<dbReference type="PANTHER" id="PTHR39160:SF4">
    <property type="entry name" value="RESUSCITATION-PROMOTING FACTOR RPFB"/>
    <property type="match status" value="1"/>
</dbReference>
<feature type="domain" description="DUF348" evidence="2">
    <location>
        <begin position="100"/>
        <end position="131"/>
    </location>
</feature>